<proteinExistence type="predicted"/>
<keyword evidence="6" id="KW-0812">Transmembrane</keyword>
<keyword evidence="6" id="KW-1133">Transmembrane helix</keyword>
<name>A0AA41RP76_PAPNU</name>
<evidence type="ECO:0000256" key="3">
    <source>
        <dbReference type="ARBA" id="ARBA00022679"/>
    </source>
</evidence>
<dbReference type="InterPro" id="IPR044174">
    <property type="entry name" value="BC10-like"/>
</dbReference>
<evidence type="ECO:0008006" key="9">
    <source>
        <dbReference type="Google" id="ProtNLM"/>
    </source>
</evidence>
<dbReference type="GO" id="GO:0016020">
    <property type="term" value="C:membrane"/>
    <property type="evidence" value="ECO:0007669"/>
    <property type="project" value="UniProtKB-SubCell"/>
</dbReference>
<dbReference type="EMBL" id="JAJJMA010007251">
    <property type="protein sequence ID" value="MCL7022017.1"/>
    <property type="molecule type" value="Genomic_DNA"/>
</dbReference>
<organism evidence="7 8">
    <name type="scientific">Papaver nudicaule</name>
    <name type="common">Iceland poppy</name>
    <dbReference type="NCBI Taxonomy" id="74823"/>
    <lineage>
        <taxon>Eukaryota</taxon>
        <taxon>Viridiplantae</taxon>
        <taxon>Streptophyta</taxon>
        <taxon>Embryophyta</taxon>
        <taxon>Tracheophyta</taxon>
        <taxon>Spermatophyta</taxon>
        <taxon>Magnoliopsida</taxon>
        <taxon>Ranunculales</taxon>
        <taxon>Papaveraceae</taxon>
        <taxon>Papaveroideae</taxon>
        <taxon>Papaver</taxon>
    </lineage>
</organism>
<keyword evidence="5" id="KW-0325">Glycoprotein</keyword>
<sequence>MGLEEGKDSSFTKPTQQSRVLPLRLLQFFVVFTVLGVGFTILSMNMTSQFGGIQNVVYNGGRIQSCEEESPSLDRWIKPPTKLMHKMSDGELFWRASFVPRVKELPFKRVPKIAFMFLTRGPLPLSPLWEKFLKGHEGLYSIFIHSLPSYRDDFRLDSVFYGRQIPSKLTEWGAISLCDAERRLLANALLDISNERFVLVSESCIPIHNFTVVYQYLMESKHSFIQIVDDPGPYGRGRYNQSMAPDITLEQWRKGSQWFEVNRQLAINIVEDVTFYPLFNEFCKPDCYVDEHYFPTMLQVQAPHLLANRSVTWVDWSRGGAHPARFGKSDITEDFLKRMLDSSCYYNGQPSNVCQLFARKFAPNALEPLLQLAPKILGF</sequence>
<feature type="transmembrane region" description="Helical" evidence="6">
    <location>
        <begin position="21"/>
        <end position="42"/>
    </location>
</feature>
<gene>
    <name evidence="7" type="ORF">MKW94_004558</name>
</gene>
<dbReference type="PANTHER" id="PTHR31042">
    <property type="entry name" value="CORE-2/I-BRANCHING BETA-1,6-N-ACETYLGLUCOSAMINYLTRANSFERASE FAMILY PROTEIN-RELATED"/>
    <property type="match status" value="1"/>
</dbReference>
<evidence type="ECO:0000313" key="7">
    <source>
        <dbReference type="EMBL" id="MCL7022017.1"/>
    </source>
</evidence>
<reference evidence="7" key="1">
    <citation type="submission" date="2022-03" db="EMBL/GenBank/DDBJ databases">
        <title>A functionally conserved STORR gene fusion in Papaver species that diverged 16.8 million years ago.</title>
        <authorList>
            <person name="Catania T."/>
        </authorList>
    </citation>
    <scope>NUCLEOTIDE SEQUENCE</scope>
    <source>
        <strain evidence="7">S-191538</strain>
    </source>
</reference>
<evidence type="ECO:0000256" key="4">
    <source>
        <dbReference type="ARBA" id="ARBA00023136"/>
    </source>
</evidence>
<dbReference type="InterPro" id="IPR003406">
    <property type="entry name" value="Glyco_trans_14"/>
</dbReference>
<protein>
    <recommendedName>
        <fullName evidence="9">Core-2/I-branching beta-1,6-N-acetylglucosaminyltransferase family protein</fullName>
    </recommendedName>
</protein>
<evidence type="ECO:0000256" key="6">
    <source>
        <dbReference type="SAM" id="Phobius"/>
    </source>
</evidence>
<evidence type="ECO:0000256" key="1">
    <source>
        <dbReference type="ARBA" id="ARBA00004606"/>
    </source>
</evidence>
<comment type="caution">
    <text evidence="7">The sequence shown here is derived from an EMBL/GenBank/DDBJ whole genome shotgun (WGS) entry which is preliminary data.</text>
</comment>
<evidence type="ECO:0000256" key="5">
    <source>
        <dbReference type="ARBA" id="ARBA00023180"/>
    </source>
</evidence>
<evidence type="ECO:0000313" key="8">
    <source>
        <dbReference type="Proteomes" id="UP001177140"/>
    </source>
</evidence>
<comment type="subcellular location">
    <subcellularLocation>
        <location evidence="1">Membrane</location>
        <topology evidence="1">Single-pass type II membrane protein</topology>
    </subcellularLocation>
</comment>
<dbReference type="AlphaFoldDB" id="A0AA41RP76"/>
<evidence type="ECO:0000256" key="2">
    <source>
        <dbReference type="ARBA" id="ARBA00022676"/>
    </source>
</evidence>
<dbReference type="PANTHER" id="PTHR31042:SF8">
    <property type="entry name" value="CORE-2_I-BRANCHING BETA-1,6-N-ACETYLGLUCOSAMINYLTRANSFERASE FAMILY PROTEIN"/>
    <property type="match status" value="1"/>
</dbReference>
<keyword evidence="8" id="KW-1185">Reference proteome</keyword>
<dbReference type="Pfam" id="PF02485">
    <property type="entry name" value="Branch"/>
    <property type="match status" value="1"/>
</dbReference>
<keyword evidence="4 6" id="KW-0472">Membrane</keyword>
<dbReference type="Proteomes" id="UP001177140">
    <property type="component" value="Unassembled WGS sequence"/>
</dbReference>
<keyword evidence="3" id="KW-0808">Transferase</keyword>
<keyword evidence="2" id="KW-0328">Glycosyltransferase</keyword>
<dbReference type="GO" id="GO:0016757">
    <property type="term" value="F:glycosyltransferase activity"/>
    <property type="evidence" value="ECO:0007669"/>
    <property type="project" value="UniProtKB-KW"/>
</dbReference>
<accession>A0AA41RP76</accession>